<name>A0ACB6QYY7_9PLEO</name>
<gene>
    <name evidence="1" type="ORF">BDR25DRAFT_259531</name>
</gene>
<evidence type="ECO:0000313" key="2">
    <source>
        <dbReference type="Proteomes" id="UP000799755"/>
    </source>
</evidence>
<evidence type="ECO:0000313" key="1">
    <source>
        <dbReference type="EMBL" id="KAF2472126.1"/>
    </source>
</evidence>
<organism evidence="1 2">
    <name type="scientific">Lindgomyces ingoldianus</name>
    <dbReference type="NCBI Taxonomy" id="673940"/>
    <lineage>
        <taxon>Eukaryota</taxon>
        <taxon>Fungi</taxon>
        <taxon>Dikarya</taxon>
        <taxon>Ascomycota</taxon>
        <taxon>Pezizomycotina</taxon>
        <taxon>Dothideomycetes</taxon>
        <taxon>Pleosporomycetidae</taxon>
        <taxon>Pleosporales</taxon>
        <taxon>Lindgomycetaceae</taxon>
        <taxon>Lindgomyces</taxon>
    </lineage>
</organism>
<reference evidence="1" key="1">
    <citation type="journal article" date="2020" name="Stud. Mycol.">
        <title>101 Dothideomycetes genomes: a test case for predicting lifestyles and emergence of pathogens.</title>
        <authorList>
            <person name="Haridas S."/>
            <person name="Albert R."/>
            <person name="Binder M."/>
            <person name="Bloem J."/>
            <person name="Labutti K."/>
            <person name="Salamov A."/>
            <person name="Andreopoulos B."/>
            <person name="Baker S."/>
            <person name="Barry K."/>
            <person name="Bills G."/>
            <person name="Bluhm B."/>
            <person name="Cannon C."/>
            <person name="Castanera R."/>
            <person name="Culley D."/>
            <person name="Daum C."/>
            <person name="Ezra D."/>
            <person name="Gonzalez J."/>
            <person name="Henrissat B."/>
            <person name="Kuo A."/>
            <person name="Liang C."/>
            <person name="Lipzen A."/>
            <person name="Lutzoni F."/>
            <person name="Magnuson J."/>
            <person name="Mondo S."/>
            <person name="Nolan M."/>
            <person name="Ohm R."/>
            <person name="Pangilinan J."/>
            <person name="Park H.-J."/>
            <person name="Ramirez L."/>
            <person name="Alfaro M."/>
            <person name="Sun H."/>
            <person name="Tritt A."/>
            <person name="Yoshinaga Y."/>
            <person name="Zwiers L.-H."/>
            <person name="Turgeon B."/>
            <person name="Goodwin S."/>
            <person name="Spatafora J."/>
            <person name="Crous P."/>
            <person name="Grigoriev I."/>
        </authorList>
    </citation>
    <scope>NUCLEOTIDE SEQUENCE</scope>
    <source>
        <strain evidence="1">ATCC 200398</strain>
    </source>
</reference>
<dbReference type="EMBL" id="MU003503">
    <property type="protein sequence ID" value="KAF2472126.1"/>
    <property type="molecule type" value="Genomic_DNA"/>
</dbReference>
<comment type="caution">
    <text evidence="1">The sequence shown here is derived from an EMBL/GenBank/DDBJ whole genome shotgun (WGS) entry which is preliminary data.</text>
</comment>
<protein>
    <submittedName>
        <fullName evidence="1">MFS aflatoxin efflux pump</fullName>
    </submittedName>
</protein>
<dbReference type="Proteomes" id="UP000799755">
    <property type="component" value="Unassembled WGS sequence"/>
</dbReference>
<keyword evidence="2" id="KW-1185">Reference proteome</keyword>
<proteinExistence type="predicted"/>
<sequence>MVSQHSKQHVVANPPSEAALNEETSQYIHDANNIDPSNASDETFQKQPLTTIVLLTVTSLMAMFLIALDRTIITTAIPNITNDFRSLPDIGWYASAYLMTCGAFQLMFGKIYSMYSVKAVLILSILLFEIGSAICGAAPNSIAFIIGRSVAGIGAAGILAGSAVTITRIVPLKKQPGMNGLLGTVFGIAIILGPLIGGALTSNTTWRWCFYINLPIGGVVMLVRAFTIKVPNSKTVSFSWREKLWQLDPLGALCLIPGVICLVLALQWGGQAYAWNSSRLVALLTVMSILLVSFVAVQVLLPKTAMVPSRLFKQRSVVAGLWQMSFIGAGMYVIIYYLPVWFQTVKDDSAVKAGIKLLPLMLSMLVGSIVFGGITQKLGYYTPVGILGVAIMAVGAGLFVLLEVDTGHAKWIGYQVVFGFGMGLSMQTPIIAIQTVLSSQDVPVGMALLFFGQLLGGAIGVPIGTNILDNQLLKKLTGVSGFNELLVTSGGVTGLISSLPPELKPVILKAYNAALQDVFKAGVILTASAFLGVAGLEWKSTRQGSGDGAKSPLADEEKNS</sequence>
<accession>A0ACB6QYY7</accession>